<evidence type="ECO:0000256" key="2">
    <source>
        <dbReference type="ARBA" id="ARBA00023163"/>
    </source>
</evidence>
<dbReference type="InterPro" id="IPR057727">
    <property type="entry name" value="WCX_dom"/>
</dbReference>
<dbReference type="Pfam" id="PF13280">
    <property type="entry name" value="WYL"/>
    <property type="match status" value="1"/>
</dbReference>
<accession>A0A7W7VI46</accession>
<keyword evidence="4" id="KW-0238">DNA-binding</keyword>
<organism evidence="4 5">
    <name type="scientific">Actinophytocola algeriensis</name>
    <dbReference type="NCBI Taxonomy" id="1768010"/>
    <lineage>
        <taxon>Bacteria</taxon>
        <taxon>Bacillati</taxon>
        <taxon>Actinomycetota</taxon>
        <taxon>Actinomycetes</taxon>
        <taxon>Pseudonocardiales</taxon>
        <taxon>Pseudonocardiaceae</taxon>
    </lineage>
</organism>
<dbReference type="PIRSF" id="PIRSF016838">
    <property type="entry name" value="PafC"/>
    <property type="match status" value="1"/>
</dbReference>
<dbReference type="InterPro" id="IPR051534">
    <property type="entry name" value="CBASS_pafABC_assoc_protein"/>
</dbReference>
<evidence type="ECO:0000313" key="4">
    <source>
        <dbReference type="EMBL" id="MBB4911083.1"/>
    </source>
</evidence>
<dbReference type="InterPro" id="IPR036390">
    <property type="entry name" value="WH_DNA-bd_sf"/>
</dbReference>
<dbReference type="PROSITE" id="PS51000">
    <property type="entry name" value="HTH_DEOR_2"/>
    <property type="match status" value="1"/>
</dbReference>
<dbReference type="GO" id="GO:0003677">
    <property type="term" value="F:DNA binding"/>
    <property type="evidence" value="ECO:0007669"/>
    <property type="project" value="UniProtKB-KW"/>
</dbReference>
<dbReference type="InterPro" id="IPR028349">
    <property type="entry name" value="PafC-like"/>
</dbReference>
<dbReference type="RefSeq" id="WP_184815131.1">
    <property type="nucleotide sequence ID" value="NZ_JACHJQ010000009.1"/>
</dbReference>
<dbReference type="InterPro" id="IPR013196">
    <property type="entry name" value="HTH_11"/>
</dbReference>
<dbReference type="PANTHER" id="PTHR34580:SF1">
    <property type="entry name" value="PROTEIN PAFC"/>
    <property type="match status" value="1"/>
</dbReference>
<comment type="caution">
    <text evidence="4">The sequence shown here is derived from an EMBL/GenBank/DDBJ whole genome shotgun (WGS) entry which is preliminary data.</text>
</comment>
<dbReference type="Pfam" id="PF08279">
    <property type="entry name" value="HTH_11"/>
    <property type="match status" value="1"/>
</dbReference>
<dbReference type="AlphaFoldDB" id="A0A7W7VI46"/>
<keyword evidence="2" id="KW-0804">Transcription</keyword>
<keyword evidence="5" id="KW-1185">Reference proteome</keyword>
<dbReference type="PROSITE" id="PS52050">
    <property type="entry name" value="WYL"/>
    <property type="match status" value="1"/>
</dbReference>
<dbReference type="Pfam" id="PF25583">
    <property type="entry name" value="WCX"/>
    <property type="match status" value="1"/>
</dbReference>
<protein>
    <submittedName>
        <fullName evidence="4">Putative DNA-binding transcriptional regulator YafY</fullName>
    </submittedName>
</protein>
<dbReference type="InterPro" id="IPR026881">
    <property type="entry name" value="WYL_dom"/>
</dbReference>
<gene>
    <name evidence="4" type="ORF">FHR82_007343</name>
</gene>
<dbReference type="Gene3D" id="1.10.10.10">
    <property type="entry name" value="Winged helix-like DNA-binding domain superfamily/Winged helix DNA-binding domain"/>
    <property type="match status" value="1"/>
</dbReference>
<feature type="domain" description="HTH deoR-type" evidence="3">
    <location>
        <begin position="2"/>
        <end position="57"/>
    </location>
</feature>
<name>A0A7W7VI46_9PSEU</name>
<keyword evidence="1" id="KW-0805">Transcription regulation</keyword>
<evidence type="ECO:0000313" key="5">
    <source>
        <dbReference type="Proteomes" id="UP000520767"/>
    </source>
</evidence>
<dbReference type="SUPFAM" id="SSF46785">
    <property type="entry name" value="Winged helix' DNA-binding domain"/>
    <property type="match status" value="1"/>
</dbReference>
<dbReference type="PANTHER" id="PTHR34580">
    <property type="match status" value="1"/>
</dbReference>
<reference evidence="4 5" key="1">
    <citation type="submission" date="2020-08" db="EMBL/GenBank/DDBJ databases">
        <title>Genomic Encyclopedia of Type Strains, Phase III (KMG-III): the genomes of soil and plant-associated and newly described type strains.</title>
        <authorList>
            <person name="Whitman W."/>
        </authorList>
    </citation>
    <scope>NUCLEOTIDE SEQUENCE [LARGE SCALE GENOMIC DNA]</scope>
    <source>
        <strain evidence="4 5">CECT 8960</strain>
    </source>
</reference>
<evidence type="ECO:0000259" key="3">
    <source>
        <dbReference type="PROSITE" id="PS51000"/>
    </source>
</evidence>
<evidence type="ECO:0000256" key="1">
    <source>
        <dbReference type="ARBA" id="ARBA00023015"/>
    </source>
</evidence>
<proteinExistence type="predicted"/>
<dbReference type="InterPro" id="IPR036388">
    <property type="entry name" value="WH-like_DNA-bd_sf"/>
</dbReference>
<sequence>MRAERLVTLLFLLQQRGRSTAAELAAALEVSERTVYRDVEALLAAGVPLWTEQGRAGGIRLMEGWRTRLDGLTGREAAAIFAVGVPELLAQLGLGESLTVARAKVLAGLPAPLREYASAIADRFHLDAPGWFQQPETATLLTVVADAVASTRRLRMDYRRGESVVTREVDPLGLVVKAGVWYLVARVGPDIRTYRVARIAAAASLSEFTRPPDFSLATWWARSSARFERSLLRETVRLRLNRHGLRALRSVTDEDAAAAAIASAGPADEEGWREVELEVESLPVATTQLLSLGVGVEVVAPVELRTALAELGLAIAARNAPVEDRQRGDGSPGSS</sequence>
<dbReference type="InterPro" id="IPR001034">
    <property type="entry name" value="DeoR_HTH"/>
</dbReference>
<dbReference type="Proteomes" id="UP000520767">
    <property type="component" value="Unassembled WGS sequence"/>
</dbReference>
<dbReference type="EMBL" id="JACHJQ010000009">
    <property type="protein sequence ID" value="MBB4911083.1"/>
    <property type="molecule type" value="Genomic_DNA"/>
</dbReference>
<dbReference type="GO" id="GO:0003700">
    <property type="term" value="F:DNA-binding transcription factor activity"/>
    <property type="evidence" value="ECO:0007669"/>
    <property type="project" value="InterPro"/>
</dbReference>